<sequence length="122" mass="13288">MIFVRSENIKSHHWLAKIARGDCGVEGTFGHLAIALLLAVIDHILAPYITDGSVSMGYLAIAAMIFYGIYVANIGMGFWRLTRKLSGEVKIFLLRILAAGCVIVGISAIFNGFIIVFALLVF</sequence>
<gene>
    <name evidence="2" type="ORF">LW347_11695</name>
</gene>
<feature type="transmembrane region" description="Helical" evidence="1">
    <location>
        <begin position="56"/>
        <end position="79"/>
    </location>
</feature>
<reference evidence="2" key="1">
    <citation type="submission" date="2021-12" db="EMBL/GenBank/DDBJ databases">
        <title>Genome sequence of novel Pectobacterium sp. causing blackleg.</title>
        <authorList>
            <person name="Wang J."/>
        </authorList>
    </citation>
    <scope>NUCLEOTIDE SEQUENCE</scope>
    <source>
        <strain evidence="2">BY21311</strain>
    </source>
</reference>
<evidence type="ECO:0000313" key="3">
    <source>
        <dbReference type="Proteomes" id="UP001059272"/>
    </source>
</evidence>
<dbReference type="RefSeq" id="WP_258882395.1">
    <property type="nucleotide sequence ID" value="NZ_CP090065.1"/>
</dbReference>
<dbReference type="KEGG" id="ppoo:LW347_11695"/>
<name>A0AAE9NKA8_9GAMM</name>
<evidence type="ECO:0000313" key="2">
    <source>
        <dbReference type="EMBL" id="UVO06599.1"/>
    </source>
</evidence>
<evidence type="ECO:0000256" key="1">
    <source>
        <dbReference type="SAM" id="Phobius"/>
    </source>
</evidence>
<dbReference type="EMBL" id="CP090065">
    <property type="protein sequence ID" value="UVO06599.1"/>
    <property type="molecule type" value="Genomic_DNA"/>
</dbReference>
<dbReference type="AlphaFoldDB" id="A0AAE9NKA8"/>
<keyword evidence="1" id="KW-1133">Transmembrane helix</keyword>
<keyword evidence="1" id="KW-0812">Transmembrane</keyword>
<proteinExistence type="predicted"/>
<protein>
    <submittedName>
        <fullName evidence="2">Uncharacterized protein</fullName>
    </submittedName>
</protein>
<feature type="transmembrane region" description="Helical" evidence="1">
    <location>
        <begin position="29"/>
        <end position="50"/>
    </location>
</feature>
<accession>A0AAE9NKA8</accession>
<dbReference type="Proteomes" id="UP001059272">
    <property type="component" value="Chromosome"/>
</dbReference>
<feature type="transmembrane region" description="Helical" evidence="1">
    <location>
        <begin position="91"/>
        <end position="121"/>
    </location>
</feature>
<organism evidence="2 3">
    <name type="scientific">Pectobacterium polonicum</name>
    <dbReference type="NCBI Taxonomy" id="2485124"/>
    <lineage>
        <taxon>Bacteria</taxon>
        <taxon>Pseudomonadati</taxon>
        <taxon>Pseudomonadota</taxon>
        <taxon>Gammaproteobacteria</taxon>
        <taxon>Enterobacterales</taxon>
        <taxon>Pectobacteriaceae</taxon>
        <taxon>Pectobacterium</taxon>
    </lineage>
</organism>
<keyword evidence="1" id="KW-0472">Membrane</keyword>